<protein>
    <submittedName>
        <fullName evidence="1">Uncharacterized protein</fullName>
    </submittedName>
</protein>
<gene>
    <name evidence="1" type="ORF">ACFP3T_11765</name>
</gene>
<keyword evidence="2" id="KW-1185">Reference proteome</keyword>
<evidence type="ECO:0000313" key="1">
    <source>
        <dbReference type="EMBL" id="MFC6165351.1"/>
    </source>
</evidence>
<dbReference type="Proteomes" id="UP001596253">
    <property type="component" value="Unassembled WGS sequence"/>
</dbReference>
<reference evidence="2" key="1">
    <citation type="journal article" date="2019" name="Int. J. Syst. Evol. Microbiol.">
        <title>The Global Catalogue of Microorganisms (GCM) 10K type strain sequencing project: providing services to taxonomists for standard genome sequencing and annotation.</title>
        <authorList>
            <consortium name="The Broad Institute Genomics Platform"/>
            <consortium name="The Broad Institute Genome Sequencing Center for Infectious Disease"/>
            <person name="Wu L."/>
            <person name="Ma J."/>
        </authorList>
    </citation>
    <scope>NUCLEOTIDE SEQUENCE [LARGE SCALE GENOMIC DNA]</scope>
    <source>
        <strain evidence="2">CCM 8932</strain>
    </source>
</reference>
<accession>A0ABW1R9C8</accession>
<proteinExistence type="predicted"/>
<evidence type="ECO:0000313" key="2">
    <source>
        <dbReference type="Proteomes" id="UP001596253"/>
    </source>
</evidence>
<dbReference type="RefSeq" id="WP_137641395.1">
    <property type="nucleotide sequence ID" value="NZ_BJDK01000058.1"/>
</dbReference>
<name>A0ABW1R9C8_9LACO</name>
<sequence>MFNFIVPIFTAILGWIGSSVSRKHADKNARKSEILVQKNNELTESQIEMKRILENLSCEISVSADSSNKTLIRNSAIEMDTLDTLVAGFTLLVKCNILRGSIKSMFVAYRNDKNSDPFIYLKFRSKDGGSINKFLGSIELNTIGINGVFEDLFAKSNEQFLTNVQGYKKSLYLVILDANNNLNFQAIELALSPISQLNRITTSRVNHFISEENITESDLKKTIHWKLLDYDYFVESDHRKTIRWQPFRTQKEKERYPILRPSEDSINSQELLCDIKVIRKHFKDFDINERT</sequence>
<organism evidence="1 2">
    <name type="scientific">Lactiplantibacillus dongliensis</name>
    <dbReference type="NCBI Taxonomy" id="2559919"/>
    <lineage>
        <taxon>Bacteria</taxon>
        <taxon>Bacillati</taxon>
        <taxon>Bacillota</taxon>
        <taxon>Bacilli</taxon>
        <taxon>Lactobacillales</taxon>
        <taxon>Lactobacillaceae</taxon>
        <taxon>Lactiplantibacillus</taxon>
    </lineage>
</organism>
<dbReference type="EMBL" id="JBHSSD010000048">
    <property type="protein sequence ID" value="MFC6165351.1"/>
    <property type="molecule type" value="Genomic_DNA"/>
</dbReference>
<comment type="caution">
    <text evidence="1">The sequence shown here is derived from an EMBL/GenBank/DDBJ whole genome shotgun (WGS) entry which is preliminary data.</text>
</comment>